<gene>
    <name evidence="4" type="ORF">V473_19930</name>
</gene>
<comment type="subcellular location">
    <subcellularLocation>
        <location evidence="1">Cell outer membrane</location>
    </subcellularLocation>
</comment>
<evidence type="ECO:0000313" key="5">
    <source>
        <dbReference type="Proteomes" id="UP000052232"/>
    </source>
</evidence>
<dbReference type="Gene3D" id="2.40.170.20">
    <property type="entry name" value="TonB-dependent receptor, beta-barrel domain"/>
    <property type="match status" value="1"/>
</dbReference>
<dbReference type="Proteomes" id="UP000052232">
    <property type="component" value="Unassembled WGS sequence"/>
</dbReference>
<sequence length="181" mass="19846">MKSYITVRTNALRQQSAFVRRPYLFGHGGAVQREISGICRRRRRPPRRDVPNVPEWTFSIAGDYGKSIGSSTVRAHLDYAWQDDTALYAYRTLQTGDALTDNITNAVAKALTRPAGGELNGRAGVSFADETIEVALFGRNILNRRVDIAGLLFGAPLFAAMGKRNDPATYGVAATFKFGGF</sequence>
<accession>A0A0J8AEE0</accession>
<proteinExistence type="predicted"/>
<dbReference type="InterPro" id="IPR036942">
    <property type="entry name" value="Beta-barrel_TonB_sf"/>
</dbReference>
<organism evidence="4 5">
    <name type="scientific">Sphingobium cupriresistens LL01</name>
    <dbReference type="NCBI Taxonomy" id="1420583"/>
    <lineage>
        <taxon>Bacteria</taxon>
        <taxon>Pseudomonadati</taxon>
        <taxon>Pseudomonadota</taxon>
        <taxon>Alphaproteobacteria</taxon>
        <taxon>Sphingomonadales</taxon>
        <taxon>Sphingomonadaceae</taxon>
        <taxon>Sphingobium</taxon>
    </lineage>
</organism>
<reference evidence="4 5" key="1">
    <citation type="journal article" date="2015" name="G3 (Bethesda)">
        <title>Insights into Ongoing Evolution of the Hexachlorocyclohexane Catabolic Pathway from Comparative Genomics of Ten Sphingomonadaceae Strains.</title>
        <authorList>
            <person name="Pearce S.L."/>
            <person name="Oakeshott J.G."/>
            <person name="Pandey G."/>
        </authorList>
    </citation>
    <scope>NUCLEOTIDE SEQUENCE [LARGE SCALE GENOMIC DNA]</scope>
    <source>
        <strain evidence="4 5">LL01</strain>
    </source>
</reference>
<evidence type="ECO:0000256" key="3">
    <source>
        <dbReference type="ARBA" id="ARBA00023237"/>
    </source>
</evidence>
<dbReference type="AlphaFoldDB" id="A0A0J8AEE0"/>
<evidence type="ECO:0000256" key="2">
    <source>
        <dbReference type="ARBA" id="ARBA00023136"/>
    </source>
</evidence>
<dbReference type="EMBL" id="JACT01000005">
    <property type="protein sequence ID" value="KMS53380.1"/>
    <property type="molecule type" value="Genomic_DNA"/>
</dbReference>
<evidence type="ECO:0008006" key="6">
    <source>
        <dbReference type="Google" id="ProtNLM"/>
    </source>
</evidence>
<protein>
    <recommendedName>
        <fullName evidence="6">TonB-dependent receptor-like beta-barrel domain-containing protein</fullName>
    </recommendedName>
</protein>
<name>A0A0J8AEE0_9SPHN</name>
<comment type="caution">
    <text evidence="4">The sequence shown here is derived from an EMBL/GenBank/DDBJ whole genome shotgun (WGS) entry which is preliminary data.</text>
</comment>
<dbReference type="STRING" id="1420583.V473_19930"/>
<dbReference type="GO" id="GO:0009279">
    <property type="term" value="C:cell outer membrane"/>
    <property type="evidence" value="ECO:0007669"/>
    <property type="project" value="UniProtKB-SubCell"/>
</dbReference>
<keyword evidence="2" id="KW-0472">Membrane</keyword>
<dbReference type="PATRIC" id="fig|1420583.3.peg.3792"/>
<evidence type="ECO:0000256" key="1">
    <source>
        <dbReference type="ARBA" id="ARBA00004442"/>
    </source>
</evidence>
<keyword evidence="5" id="KW-1185">Reference proteome</keyword>
<dbReference type="SUPFAM" id="SSF56935">
    <property type="entry name" value="Porins"/>
    <property type="match status" value="1"/>
</dbReference>
<dbReference type="RefSeq" id="WP_066608330.1">
    <property type="nucleotide sequence ID" value="NZ_KQ130436.1"/>
</dbReference>
<evidence type="ECO:0000313" key="4">
    <source>
        <dbReference type="EMBL" id="KMS53380.1"/>
    </source>
</evidence>
<keyword evidence="3" id="KW-0998">Cell outer membrane</keyword>